<keyword evidence="1" id="KW-0408">Iron</keyword>
<name>A0A4R2KQD0_9FIRM</name>
<comment type="caution">
    <text evidence="3">The sequence shown here is derived from an EMBL/GenBank/DDBJ whole genome shotgun (WGS) entry which is preliminary data.</text>
</comment>
<gene>
    <name evidence="3" type="ORF">EV214_11621</name>
</gene>
<sequence length="75" mass="8406">MIRLNLQKENTICQIVELEGSNKFISKITAMGLTNGTMIEVVQNDKKSPVLLFARDTMIAVSKEEAKKIIVKEVL</sequence>
<keyword evidence="4" id="KW-1185">Reference proteome</keyword>
<dbReference type="EMBL" id="SLWV01000016">
    <property type="protein sequence ID" value="TCO73119.1"/>
    <property type="molecule type" value="Genomic_DNA"/>
</dbReference>
<dbReference type="Pfam" id="PF04023">
    <property type="entry name" value="FeoA"/>
    <property type="match status" value="1"/>
</dbReference>
<dbReference type="OrthoDB" id="3182299at2"/>
<dbReference type="PANTHER" id="PTHR43151">
    <property type="entry name" value="FEOA FAMILY PROTEIN"/>
    <property type="match status" value="1"/>
</dbReference>
<accession>A0A4R2KQD0</accession>
<dbReference type="SMART" id="SM00899">
    <property type="entry name" value="FeoA"/>
    <property type="match status" value="1"/>
</dbReference>
<evidence type="ECO:0000259" key="2">
    <source>
        <dbReference type="SMART" id="SM00899"/>
    </source>
</evidence>
<feature type="domain" description="Ferrous iron transporter FeoA-like" evidence="2">
    <location>
        <begin position="2"/>
        <end position="73"/>
    </location>
</feature>
<dbReference type="InterPro" id="IPR053184">
    <property type="entry name" value="FeoA-like"/>
</dbReference>
<reference evidence="3 4" key="1">
    <citation type="submission" date="2019-03" db="EMBL/GenBank/DDBJ databases">
        <title>Genomic Encyclopedia of Type Strains, Phase IV (KMG-IV): sequencing the most valuable type-strain genomes for metagenomic binning, comparative biology and taxonomic classification.</title>
        <authorList>
            <person name="Goeker M."/>
        </authorList>
    </citation>
    <scope>NUCLEOTIDE SEQUENCE [LARGE SCALE GENOMIC DNA]</scope>
    <source>
        <strain evidence="3 4">DSM 102940</strain>
    </source>
</reference>
<dbReference type="InterPro" id="IPR008988">
    <property type="entry name" value="Transcriptional_repressor_C"/>
</dbReference>
<dbReference type="Proteomes" id="UP000294919">
    <property type="component" value="Unassembled WGS sequence"/>
</dbReference>
<proteinExistence type="predicted"/>
<dbReference type="Gene3D" id="2.30.30.90">
    <property type="match status" value="1"/>
</dbReference>
<dbReference type="RefSeq" id="WP_132245916.1">
    <property type="nucleotide sequence ID" value="NZ_SLWV01000016.1"/>
</dbReference>
<dbReference type="PANTHER" id="PTHR43151:SF1">
    <property type="entry name" value="SSR2333 PROTEIN"/>
    <property type="match status" value="1"/>
</dbReference>
<protein>
    <submittedName>
        <fullName evidence="3">Ferrous iron transport protein A</fullName>
    </submittedName>
</protein>
<evidence type="ECO:0000256" key="1">
    <source>
        <dbReference type="ARBA" id="ARBA00023004"/>
    </source>
</evidence>
<dbReference type="GO" id="GO:0046914">
    <property type="term" value="F:transition metal ion binding"/>
    <property type="evidence" value="ECO:0007669"/>
    <property type="project" value="InterPro"/>
</dbReference>
<dbReference type="AlphaFoldDB" id="A0A4R2KQD0"/>
<dbReference type="SUPFAM" id="SSF50037">
    <property type="entry name" value="C-terminal domain of transcriptional repressors"/>
    <property type="match status" value="1"/>
</dbReference>
<evidence type="ECO:0000313" key="3">
    <source>
        <dbReference type="EMBL" id="TCO73119.1"/>
    </source>
</evidence>
<dbReference type="InterPro" id="IPR007167">
    <property type="entry name" value="Fe-transptr_FeoA-like"/>
</dbReference>
<evidence type="ECO:0000313" key="4">
    <source>
        <dbReference type="Proteomes" id="UP000294919"/>
    </source>
</evidence>
<dbReference type="InterPro" id="IPR038157">
    <property type="entry name" value="FeoA_core_dom"/>
</dbReference>
<organism evidence="3 4">
    <name type="scientific">Marinisporobacter balticus</name>
    <dbReference type="NCBI Taxonomy" id="2018667"/>
    <lineage>
        <taxon>Bacteria</taxon>
        <taxon>Bacillati</taxon>
        <taxon>Bacillota</taxon>
        <taxon>Clostridia</taxon>
        <taxon>Peptostreptococcales</taxon>
        <taxon>Thermotaleaceae</taxon>
        <taxon>Marinisporobacter</taxon>
    </lineage>
</organism>